<reference evidence="5 6" key="1">
    <citation type="submission" date="2022-06" db="EMBL/GenBank/DDBJ databases">
        <title>Haloarcula sp. a new haloarchaeum isolate from saline soil.</title>
        <authorList>
            <person name="Strakova D."/>
            <person name="Galisteo C."/>
            <person name="Sanchez-Porro C."/>
            <person name="Ventosa A."/>
        </authorList>
    </citation>
    <scope>NUCLEOTIDE SEQUENCE [LARGE SCALE GENOMIC DNA]</scope>
    <source>
        <strain evidence="5 6">S1CR25-12</strain>
    </source>
</reference>
<dbReference type="PANTHER" id="PTHR11647">
    <property type="entry name" value="HYDRANTOINASE/DIHYDROPYRIMIDINASE FAMILY MEMBER"/>
    <property type="match status" value="1"/>
</dbReference>
<gene>
    <name evidence="5" type="ORF">NDI56_17230</name>
</gene>
<dbReference type="InterPro" id="IPR002195">
    <property type="entry name" value="Dihydroorotase_CS"/>
</dbReference>
<dbReference type="Gene3D" id="2.30.40.10">
    <property type="entry name" value="Urease, subunit C, domain 1"/>
    <property type="match status" value="1"/>
</dbReference>
<name>A0ABU2FH28_9EURY</name>
<dbReference type="SUPFAM" id="SSF51338">
    <property type="entry name" value="Composite domain of metallo-dependent hydrolases"/>
    <property type="match status" value="1"/>
</dbReference>
<protein>
    <submittedName>
        <fullName evidence="5">Amidohydrolase family protein</fullName>
    </submittedName>
</protein>
<dbReference type="PANTHER" id="PTHR11647:SF1">
    <property type="entry name" value="COLLAPSIN RESPONSE MEDIATOR PROTEIN"/>
    <property type="match status" value="1"/>
</dbReference>
<dbReference type="Gene3D" id="3.20.20.140">
    <property type="entry name" value="Metal-dependent hydrolases"/>
    <property type="match status" value="1"/>
</dbReference>
<evidence type="ECO:0000256" key="1">
    <source>
        <dbReference type="ARBA" id="ARBA00001947"/>
    </source>
</evidence>
<dbReference type="Proteomes" id="UP001259659">
    <property type="component" value="Unassembled WGS sequence"/>
</dbReference>
<evidence type="ECO:0000313" key="5">
    <source>
        <dbReference type="EMBL" id="MDS0261145.1"/>
    </source>
</evidence>
<dbReference type="InterPro" id="IPR050378">
    <property type="entry name" value="Metallo-dep_Hydrolases_sf"/>
</dbReference>
<dbReference type="EMBL" id="JAMQON010000005">
    <property type="protein sequence ID" value="MDS0261145.1"/>
    <property type="molecule type" value="Genomic_DNA"/>
</dbReference>
<dbReference type="InterPro" id="IPR032466">
    <property type="entry name" value="Metal_Hydrolase"/>
</dbReference>
<comment type="cofactor">
    <cofactor evidence="1">
        <name>Zn(2+)</name>
        <dbReference type="ChEBI" id="CHEBI:29105"/>
    </cofactor>
</comment>
<feature type="domain" description="Amidohydrolase-related" evidence="4">
    <location>
        <begin position="52"/>
        <end position="432"/>
    </location>
</feature>
<comment type="caution">
    <text evidence="5">The sequence shown here is derived from an EMBL/GenBank/DDBJ whole genome shotgun (WGS) entry which is preliminary data.</text>
</comment>
<organism evidence="5 6">
    <name type="scientific">Haloarcula saliterrae</name>
    <dbReference type="NCBI Taxonomy" id="2950534"/>
    <lineage>
        <taxon>Archaea</taxon>
        <taxon>Methanobacteriati</taxon>
        <taxon>Methanobacteriota</taxon>
        <taxon>Stenosarchaea group</taxon>
        <taxon>Halobacteria</taxon>
        <taxon>Halobacteriales</taxon>
        <taxon>Haloarculaceae</taxon>
        <taxon>Haloarcula</taxon>
    </lineage>
</organism>
<keyword evidence="2" id="KW-0479">Metal-binding</keyword>
<evidence type="ECO:0000256" key="2">
    <source>
        <dbReference type="ARBA" id="ARBA00022723"/>
    </source>
</evidence>
<proteinExistence type="predicted"/>
<accession>A0ABU2FH28</accession>
<dbReference type="SUPFAM" id="SSF51556">
    <property type="entry name" value="Metallo-dependent hydrolases"/>
    <property type="match status" value="1"/>
</dbReference>
<dbReference type="Pfam" id="PF01979">
    <property type="entry name" value="Amidohydro_1"/>
    <property type="match status" value="1"/>
</dbReference>
<evidence type="ECO:0000256" key="3">
    <source>
        <dbReference type="ARBA" id="ARBA00022801"/>
    </source>
</evidence>
<sequence>MNAQLVVTDGTLVTPDRKVAGDLLVDDGRITGIVSPGTVVDADTTVDASGKLVLPGVVDPHVHVNGPNTIDGYEAGSRAAALGGVTSFITFAWQGWDSPDSQFSSDGTLHEAVERQYDAASSSLVDFSVHATLTRDDPAALEEISDLVDGGIVSFKIFTTYDFGLRNGFIERVFEELAETGGVAVLHTEDDDVCSMRESVLRAEGRGEPASYPDSRPDHAEAMAADDAVRMAQKAGNKYYGIHTSCRAVADIIEAAQTDKSQIRGETCVHYTTLDRSAYETQGLLPMIAPPLRTGDDVDAMFEHLTRGTLDVVSTDHVAFTEASKQTDNWWESEYGANSVQHSLPVFHDEAVNKRGMSYPKLVRLMCTNPARIFGLTDKGTLEPGTDADFVLFDPDGTQTIDATENESEADYSIYEGREVTGSVTATYLRGECIAADGEILGEPGYGESVEREAPNWNE</sequence>
<evidence type="ECO:0000259" key="4">
    <source>
        <dbReference type="Pfam" id="PF01979"/>
    </source>
</evidence>
<dbReference type="PROSITE" id="PS00482">
    <property type="entry name" value="DIHYDROOROTASE_1"/>
    <property type="match status" value="1"/>
</dbReference>
<dbReference type="RefSeq" id="WP_310920948.1">
    <property type="nucleotide sequence ID" value="NZ_JAMQON010000005.1"/>
</dbReference>
<keyword evidence="6" id="KW-1185">Reference proteome</keyword>
<dbReference type="InterPro" id="IPR011059">
    <property type="entry name" value="Metal-dep_hydrolase_composite"/>
</dbReference>
<dbReference type="InterPro" id="IPR006680">
    <property type="entry name" value="Amidohydro-rel"/>
</dbReference>
<evidence type="ECO:0000313" key="6">
    <source>
        <dbReference type="Proteomes" id="UP001259659"/>
    </source>
</evidence>
<keyword evidence="3" id="KW-0378">Hydrolase</keyword>